<feature type="transmembrane region" description="Helical" evidence="1">
    <location>
        <begin position="166"/>
        <end position="189"/>
    </location>
</feature>
<feature type="domain" description="EamA" evidence="2">
    <location>
        <begin position="140"/>
        <end position="266"/>
    </location>
</feature>
<dbReference type="Proteomes" id="UP001174932">
    <property type="component" value="Unassembled WGS sequence"/>
</dbReference>
<dbReference type="Pfam" id="PF00892">
    <property type="entry name" value="EamA"/>
    <property type="match status" value="2"/>
</dbReference>
<comment type="caution">
    <text evidence="3">The sequence shown here is derived from an EMBL/GenBank/DDBJ whole genome shotgun (WGS) entry which is preliminary data.</text>
</comment>
<reference evidence="3" key="1">
    <citation type="journal article" date="2015" name="Int. J. Syst. Evol. Microbiol.">
        <title>Rhizobium alvei sp. nov., isolated from a freshwater river.</title>
        <authorList>
            <person name="Sheu S.Y."/>
            <person name="Huang H.W."/>
            <person name="Young C.C."/>
            <person name="Chen W.M."/>
        </authorList>
    </citation>
    <scope>NUCLEOTIDE SEQUENCE</scope>
    <source>
        <strain evidence="3">TNR-22</strain>
    </source>
</reference>
<dbReference type="PANTHER" id="PTHR22911">
    <property type="entry name" value="ACYL-MALONYL CONDENSING ENZYME-RELATED"/>
    <property type="match status" value="1"/>
</dbReference>
<feature type="transmembrane region" description="Helical" evidence="1">
    <location>
        <begin position="249"/>
        <end position="267"/>
    </location>
</feature>
<keyword evidence="1" id="KW-0472">Membrane</keyword>
<feature type="transmembrane region" description="Helical" evidence="1">
    <location>
        <begin position="134"/>
        <end position="154"/>
    </location>
</feature>
<dbReference type="InterPro" id="IPR037185">
    <property type="entry name" value="EmrE-like"/>
</dbReference>
<accession>A0ABT8YIU9</accession>
<feature type="transmembrane region" description="Helical" evidence="1">
    <location>
        <begin position="64"/>
        <end position="81"/>
    </location>
</feature>
<dbReference type="SUPFAM" id="SSF103481">
    <property type="entry name" value="Multidrug resistance efflux transporter EmrE"/>
    <property type="match status" value="2"/>
</dbReference>
<protein>
    <submittedName>
        <fullName evidence="3">DMT family transporter</fullName>
    </submittedName>
</protein>
<evidence type="ECO:0000256" key="1">
    <source>
        <dbReference type="SAM" id="Phobius"/>
    </source>
</evidence>
<feature type="domain" description="EamA" evidence="2">
    <location>
        <begin position="2"/>
        <end position="127"/>
    </location>
</feature>
<dbReference type="InterPro" id="IPR000620">
    <property type="entry name" value="EamA_dom"/>
</dbReference>
<gene>
    <name evidence="3" type="ORF">Q4481_05315</name>
</gene>
<feature type="transmembrane region" description="Helical" evidence="1">
    <location>
        <begin position="195"/>
        <end position="212"/>
    </location>
</feature>
<name>A0ABT8YIU9_9HYPH</name>
<dbReference type="EMBL" id="JAUOZU010000005">
    <property type="protein sequence ID" value="MDO6963367.1"/>
    <property type="molecule type" value="Genomic_DNA"/>
</dbReference>
<organism evidence="3 4">
    <name type="scientific">Rhizobium alvei</name>
    <dbReference type="NCBI Taxonomy" id="1132659"/>
    <lineage>
        <taxon>Bacteria</taxon>
        <taxon>Pseudomonadati</taxon>
        <taxon>Pseudomonadota</taxon>
        <taxon>Alphaproteobacteria</taxon>
        <taxon>Hyphomicrobiales</taxon>
        <taxon>Rhizobiaceae</taxon>
        <taxon>Rhizobium/Agrobacterium group</taxon>
        <taxon>Rhizobium</taxon>
    </lineage>
</organism>
<reference evidence="3" key="2">
    <citation type="submission" date="2023-07" db="EMBL/GenBank/DDBJ databases">
        <authorList>
            <person name="Shen H."/>
        </authorList>
    </citation>
    <scope>NUCLEOTIDE SEQUENCE</scope>
    <source>
        <strain evidence="3">TNR-22</strain>
    </source>
</reference>
<dbReference type="PANTHER" id="PTHR22911:SF135">
    <property type="entry name" value="BLR4310 PROTEIN"/>
    <property type="match status" value="1"/>
</dbReference>
<keyword evidence="1" id="KW-1133">Transmembrane helix</keyword>
<proteinExistence type="predicted"/>
<feature type="transmembrane region" description="Helical" evidence="1">
    <location>
        <begin position="224"/>
        <end position="243"/>
    </location>
</feature>
<feature type="transmembrane region" description="Helical" evidence="1">
    <location>
        <begin position="20"/>
        <end position="44"/>
    </location>
</feature>
<sequence length="287" mass="31021">MLSGMLMFTLNDTMGKWLVGIFPIGQVILLRSIAALIVLAPFVWKIGVRPLISVDRPLLQISRVVLSTAEVSAFYFAVAYMPLADVMTYWLASPIYVAALSPFLLGERVGWRRWTAIAIGFVGVMVALEPSKAVFSAPALISIFGSMAFAFMMITARSLRGTPDTVLVFWQTLGAGVAGLATIPFAWVPPAASDVALLALLGVVSMTAHVLVNRAFKLADAAIVAPLQYTQLFWAIIFGYIFFHDLPSATMMAGAALIVASGLFIFFRENKLKKGAVAADRLESELP</sequence>
<evidence type="ECO:0000313" key="4">
    <source>
        <dbReference type="Proteomes" id="UP001174932"/>
    </source>
</evidence>
<evidence type="ECO:0000313" key="3">
    <source>
        <dbReference type="EMBL" id="MDO6963367.1"/>
    </source>
</evidence>
<feature type="transmembrane region" description="Helical" evidence="1">
    <location>
        <begin position="111"/>
        <end position="128"/>
    </location>
</feature>
<feature type="transmembrane region" description="Helical" evidence="1">
    <location>
        <begin position="87"/>
        <end position="104"/>
    </location>
</feature>
<keyword evidence="1" id="KW-0812">Transmembrane</keyword>
<keyword evidence="4" id="KW-1185">Reference proteome</keyword>
<evidence type="ECO:0000259" key="2">
    <source>
        <dbReference type="Pfam" id="PF00892"/>
    </source>
</evidence>